<evidence type="ECO:0000313" key="6">
    <source>
        <dbReference type="EMBL" id="KAF5327789.1"/>
    </source>
</evidence>
<feature type="compositionally biased region" description="Polar residues" evidence="2">
    <location>
        <begin position="69"/>
        <end position="84"/>
    </location>
</feature>
<dbReference type="InterPro" id="IPR001180">
    <property type="entry name" value="CNH_dom"/>
</dbReference>
<dbReference type="Gene3D" id="1.20.900.10">
    <property type="entry name" value="Dbl homology (DH) domain"/>
    <property type="match status" value="1"/>
</dbReference>
<dbReference type="SMART" id="SM00233">
    <property type="entry name" value="PH"/>
    <property type="match status" value="1"/>
</dbReference>
<protein>
    <recommendedName>
        <fullName evidence="8">DH domain-containing protein</fullName>
    </recommendedName>
</protein>
<dbReference type="Pfam" id="PF00780">
    <property type="entry name" value="CNH"/>
    <property type="match status" value="1"/>
</dbReference>
<evidence type="ECO:0000259" key="4">
    <source>
        <dbReference type="PROSITE" id="PS50010"/>
    </source>
</evidence>
<dbReference type="PROSITE" id="PS00741">
    <property type="entry name" value="DH_1"/>
    <property type="match status" value="1"/>
</dbReference>
<feature type="region of interest" description="Disordered" evidence="2">
    <location>
        <begin position="966"/>
        <end position="985"/>
    </location>
</feature>
<dbReference type="SUPFAM" id="SSF48065">
    <property type="entry name" value="DBL homology domain (DH-domain)"/>
    <property type="match status" value="1"/>
</dbReference>
<dbReference type="OrthoDB" id="2272012at2759"/>
<evidence type="ECO:0008006" key="8">
    <source>
        <dbReference type="Google" id="ProtNLM"/>
    </source>
</evidence>
<dbReference type="Proteomes" id="UP000567179">
    <property type="component" value="Unassembled WGS sequence"/>
</dbReference>
<keyword evidence="7" id="KW-1185">Reference proteome</keyword>
<dbReference type="PROSITE" id="PS50219">
    <property type="entry name" value="CNH"/>
    <property type="match status" value="1"/>
</dbReference>
<evidence type="ECO:0000256" key="2">
    <source>
        <dbReference type="SAM" id="MobiDB-lite"/>
    </source>
</evidence>
<dbReference type="InterPro" id="IPR001331">
    <property type="entry name" value="GDS_CDC24_CS"/>
</dbReference>
<dbReference type="InterPro" id="IPR011993">
    <property type="entry name" value="PH-like_dom_sf"/>
</dbReference>
<proteinExistence type="predicted"/>
<dbReference type="Pfam" id="PF00621">
    <property type="entry name" value="RhoGEF"/>
    <property type="match status" value="1"/>
</dbReference>
<evidence type="ECO:0000313" key="7">
    <source>
        <dbReference type="Proteomes" id="UP000567179"/>
    </source>
</evidence>
<dbReference type="SUPFAM" id="SSF50729">
    <property type="entry name" value="PH domain-like"/>
    <property type="match status" value="1"/>
</dbReference>
<dbReference type="GO" id="GO:0005085">
    <property type="term" value="F:guanyl-nucleotide exchange factor activity"/>
    <property type="evidence" value="ECO:0007669"/>
    <property type="project" value="UniProtKB-KW"/>
</dbReference>
<feature type="compositionally biased region" description="Polar residues" evidence="2">
    <location>
        <begin position="966"/>
        <end position="976"/>
    </location>
</feature>
<comment type="caution">
    <text evidence="6">The sequence shown here is derived from an EMBL/GenBank/DDBJ whole genome shotgun (WGS) entry which is preliminary data.</text>
</comment>
<evidence type="ECO:0000259" key="3">
    <source>
        <dbReference type="PROSITE" id="PS50003"/>
    </source>
</evidence>
<feature type="domain" description="CNH" evidence="5">
    <location>
        <begin position="614"/>
        <end position="932"/>
    </location>
</feature>
<sequence length="985" mass="110258">MYGNRRPSAFQHLPPGAQPPTNPTVPKTNTEGFTFQVSPPEDITGRLLNPWDRPTPTPQAGSARPRVHSMQNGFSPTSNGSQESYPFPEPVFYSAGALTSATEMQQQQQRHHRSHSDLSVRTDQLATRMHRSNPSVTSFASSYNAATDDVYDSHDTPTSGKPGASAELTRGLSDLSISSDEALRRFQSGELSDDDQEWHKLVPPEAQEALGSKEVQRQSVIFELIKSEKEYVADLETVQIVFIEGLRSSKPPIIKEPLLSAFIKEVFGNLNDVLVHHRRILKAVFARQREQHPLIQSVADIVLDTTLKTEFRAAYETYVKHYPLAESYHRKEMKRNRAYEQFIQSISSDPRIRKRDLVTFLSRPVTKLPRLNLILEQILKLTEVEYEHPDLEALPIILGILKDCIKSTQPGIEAAESKVKFWGICESLVFQKGEIIDMDLYDDSRTLVYSGPVARRSKSDTGFSDKWLDYSAALLDNYFLLMQEEKRPNGVVRRYLVSRPIPLAYLCLGSFTGPAESRREKAEDRGILDNIRGQSVPIYPFTVYHASSPMNRRYTFYVTSDAARTKWNNAFKDAIGVYRVRQESNMWFNPQNLTDGFFRLPPRNGGNSSATRFTGSILCVAPFIHSGRRYLAVGCGPGIYVALINTENYQWALNHRDPKALAALTILKNKTFNRLVVHAGTTLTSYPLDQLARVAIGKGRIQELQAASERVTGSDENVSLCKYVHVSGRALLVYTSKKRMSSSLNLQVLEAIDSVELTMHPTRTAGTKTMKSFRPCGGPGFIPKDAHDISPLQKTIGVCTGADIATLDPINLGQSAVATVPSLSNASSDPPMANLKEQLNGLKPLGYIRASAEELLVIYDEIGFYINKHGKPVRKSGYVKWETKADSFAHRNGLMLLISPHFVEVRDINTARIMQVIEGKDIRLMYSGPQMTKEYPVLLVMRGNKDDKDGVSEKIVELTETQEISVSTPTQSNPSSAALWDEWDM</sequence>
<dbReference type="PANTHER" id="PTHR46572">
    <property type="entry name" value="RHO1 GDP-GTP EXCHANGE PROTEIN 1-RELATED"/>
    <property type="match status" value="1"/>
</dbReference>
<evidence type="ECO:0000256" key="1">
    <source>
        <dbReference type="ARBA" id="ARBA00022658"/>
    </source>
</evidence>
<organism evidence="6 7">
    <name type="scientific">Psilocybe cf. subviscida</name>
    <dbReference type="NCBI Taxonomy" id="2480587"/>
    <lineage>
        <taxon>Eukaryota</taxon>
        <taxon>Fungi</taxon>
        <taxon>Dikarya</taxon>
        <taxon>Basidiomycota</taxon>
        <taxon>Agaricomycotina</taxon>
        <taxon>Agaricomycetes</taxon>
        <taxon>Agaricomycetidae</taxon>
        <taxon>Agaricales</taxon>
        <taxon>Agaricineae</taxon>
        <taxon>Strophariaceae</taxon>
        <taxon>Psilocybe</taxon>
    </lineage>
</organism>
<keyword evidence="1" id="KW-0344">Guanine-nucleotide releasing factor</keyword>
<dbReference type="AlphaFoldDB" id="A0A8H5BRC1"/>
<dbReference type="CDD" id="cd00160">
    <property type="entry name" value="RhoGEF"/>
    <property type="match status" value="1"/>
</dbReference>
<dbReference type="InterPro" id="IPR001849">
    <property type="entry name" value="PH_domain"/>
</dbReference>
<reference evidence="6 7" key="1">
    <citation type="journal article" date="2020" name="ISME J.">
        <title>Uncovering the hidden diversity of litter-decomposition mechanisms in mushroom-forming fungi.</title>
        <authorList>
            <person name="Floudas D."/>
            <person name="Bentzer J."/>
            <person name="Ahren D."/>
            <person name="Johansson T."/>
            <person name="Persson P."/>
            <person name="Tunlid A."/>
        </authorList>
    </citation>
    <scope>NUCLEOTIDE SEQUENCE [LARGE SCALE GENOMIC DNA]</scope>
    <source>
        <strain evidence="6 7">CBS 101986</strain>
    </source>
</reference>
<dbReference type="InterPro" id="IPR035899">
    <property type="entry name" value="DBL_dom_sf"/>
</dbReference>
<dbReference type="GO" id="GO:0035556">
    <property type="term" value="P:intracellular signal transduction"/>
    <property type="evidence" value="ECO:0007669"/>
    <property type="project" value="InterPro"/>
</dbReference>
<feature type="domain" description="DH" evidence="4">
    <location>
        <begin position="216"/>
        <end position="411"/>
    </location>
</feature>
<dbReference type="Gene3D" id="2.30.29.30">
    <property type="entry name" value="Pleckstrin-homology domain (PH domain)/Phosphotyrosine-binding domain (PTB)"/>
    <property type="match status" value="1"/>
</dbReference>
<name>A0A8H5BRC1_9AGAR</name>
<gene>
    <name evidence="6" type="ORF">D9619_004947</name>
</gene>
<feature type="region of interest" description="Disordered" evidence="2">
    <location>
        <begin position="150"/>
        <end position="171"/>
    </location>
</feature>
<feature type="region of interest" description="Disordered" evidence="2">
    <location>
        <begin position="1"/>
        <end position="90"/>
    </location>
</feature>
<dbReference type="InterPro" id="IPR052233">
    <property type="entry name" value="Rho-type_GEFs"/>
</dbReference>
<dbReference type="PANTHER" id="PTHR46572:SF1">
    <property type="entry name" value="RHO1 GUANINE NUCLEOTIDE EXCHANGE FACTOR TUS1"/>
    <property type="match status" value="1"/>
</dbReference>
<dbReference type="InterPro" id="IPR000219">
    <property type="entry name" value="DH_dom"/>
</dbReference>
<dbReference type="PROSITE" id="PS50003">
    <property type="entry name" value="PH_DOMAIN"/>
    <property type="match status" value="1"/>
</dbReference>
<dbReference type="SMART" id="SM00325">
    <property type="entry name" value="RhoGEF"/>
    <property type="match status" value="1"/>
</dbReference>
<dbReference type="EMBL" id="JAACJJ010000014">
    <property type="protein sequence ID" value="KAF5327789.1"/>
    <property type="molecule type" value="Genomic_DNA"/>
</dbReference>
<evidence type="ECO:0000259" key="5">
    <source>
        <dbReference type="PROSITE" id="PS50219"/>
    </source>
</evidence>
<feature type="domain" description="PH" evidence="3">
    <location>
        <begin position="446"/>
        <end position="576"/>
    </location>
</feature>
<feature type="region of interest" description="Disordered" evidence="2">
    <location>
        <begin position="100"/>
        <end position="119"/>
    </location>
</feature>
<dbReference type="PROSITE" id="PS50010">
    <property type="entry name" value="DH_2"/>
    <property type="match status" value="1"/>
</dbReference>
<accession>A0A8H5BRC1</accession>